<proteinExistence type="predicted"/>
<evidence type="ECO:0000313" key="2">
    <source>
        <dbReference type="EMBL" id="NYE69527.1"/>
    </source>
</evidence>
<reference evidence="2 3" key="1">
    <citation type="submission" date="2020-07" db="EMBL/GenBank/DDBJ databases">
        <title>Sequencing the genomes of 1000 actinobacteria strains.</title>
        <authorList>
            <person name="Klenk H.-P."/>
        </authorList>
    </citation>
    <scope>NUCLEOTIDE SEQUENCE [LARGE SCALE GENOMIC DNA]</scope>
    <source>
        <strain evidence="2 3">DSM 22083</strain>
    </source>
</reference>
<accession>A0A7Y9L9F5</accession>
<organism evidence="2 3">
    <name type="scientific">Microlunatus parietis</name>
    <dbReference type="NCBI Taxonomy" id="682979"/>
    <lineage>
        <taxon>Bacteria</taxon>
        <taxon>Bacillati</taxon>
        <taxon>Actinomycetota</taxon>
        <taxon>Actinomycetes</taxon>
        <taxon>Propionibacteriales</taxon>
        <taxon>Propionibacteriaceae</taxon>
        <taxon>Microlunatus</taxon>
    </lineage>
</organism>
<gene>
    <name evidence="2" type="ORF">BKA15_000856</name>
</gene>
<sequence>MYEMYPEDWSAAARSGRRVLDDPDAPPRRRPRKAHSVTPPVIRRQQRSGPQSVEPAA</sequence>
<evidence type="ECO:0000256" key="1">
    <source>
        <dbReference type="SAM" id="MobiDB-lite"/>
    </source>
</evidence>
<dbReference type="EMBL" id="JACCBU010000001">
    <property type="protein sequence ID" value="NYE69527.1"/>
    <property type="molecule type" value="Genomic_DNA"/>
</dbReference>
<keyword evidence="3" id="KW-1185">Reference proteome</keyword>
<protein>
    <submittedName>
        <fullName evidence="2">Uncharacterized protein</fullName>
    </submittedName>
</protein>
<dbReference type="RefSeq" id="WP_179748362.1">
    <property type="nucleotide sequence ID" value="NZ_JACCBU010000001.1"/>
</dbReference>
<name>A0A7Y9L9F5_9ACTN</name>
<comment type="caution">
    <text evidence="2">The sequence shown here is derived from an EMBL/GenBank/DDBJ whole genome shotgun (WGS) entry which is preliminary data.</text>
</comment>
<dbReference type="Proteomes" id="UP000569914">
    <property type="component" value="Unassembled WGS sequence"/>
</dbReference>
<feature type="compositionally biased region" description="Basic and acidic residues" evidence="1">
    <location>
        <begin position="18"/>
        <end position="27"/>
    </location>
</feature>
<evidence type="ECO:0000313" key="3">
    <source>
        <dbReference type="Proteomes" id="UP000569914"/>
    </source>
</evidence>
<dbReference type="AlphaFoldDB" id="A0A7Y9L9F5"/>
<feature type="region of interest" description="Disordered" evidence="1">
    <location>
        <begin position="1"/>
        <end position="57"/>
    </location>
</feature>